<comment type="similarity">
    <text evidence="1">Belongs to the STXBP/unc-18/SEC1 family.</text>
</comment>
<dbReference type="GO" id="GO:0016192">
    <property type="term" value="P:vesicle-mediated transport"/>
    <property type="evidence" value="ECO:0007669"/>
    <property type="project" value="InterPro"/>
</dbReference>
<evidence type="ECO:0000313" key="4">
    <source>
        <dbReference type="Proteomes" id="UP000187429"/>
    </source>
</evidence>
<dbReference type="SUPFAM" id="SSF56815">
    <property type="entry name" value="Sec1/munc18-like (SM) proteins"/>
    <property type="match status" value="1"/>
</dbReference>
<protein>
    <submittedName>
        <fullName evidence="3">Protein transport protein sec1</fullName>
    </submittedName>
</protein>
<dbReference type="Proteomes" id="UP000187429">
    <property type="component" value="Unassembled WGS sequence"/>
</dbReference>
<proteinExistence type="inferred from homology"/>
<feature type="region of interest" description="Disordered" evidence="2">
    <location>
        <begin position="170"/>
        <end position="191"/>
    </location>
</feature>
<dbReference type="Pfam" id="PF00995">
    <property type="entry name" value="Sec1"/>
    <property type="match status" value="1"/>
</dbReference>
<sequence>MSPKSNYKSVVDNFTLLSKINKKIAVINKSKESNTSLFDSKSENFDLSRYNTVLSYILRNATTDLLDPYYFSSVSQDSQGVEDNGIGIRNISSIIIDPIIETFNGINNKKGSGIWSRAPTWQKKIRITENKDSFYKKENEIVNSGTIKIDGSTHGSKELVKKRSDISKKSISSKWSKKSKNSKKSGKSDKSSNFELSMREMFNKHKIRFNKANSTPQIVVFILGGVTYPEIRDVNLLSKSYKTNIYIGSTHLITPNDFIKQLGL</sequence>
<organism evidence="3 4">
    <name type="scientific">Smittium culicis</name>
    <dbReference type="NCBI Taxonomy" id="133412"/>
    <lineage>
        <taxon>Eukaryota</taxon>
        <taxon>Fungi</taxon>
        <taxon>Fungi incertae sedis</taxon>
        <taxon>Zoopagomycota</taxon>
        <taxon>Kickxellomycotina</taxon>
        <taxon>Harpellomycetes</taxon>
        <taxon>Harpellales</taxon>
        <taxon>Legeriomycetaceae</taxon>
        <taxon>Smittium</taxon>
    </lineage>
</organism>
<dbReference type="AlphaFoldDB" id="A0A1R1XRB5"/>
<keyword evidence="4" id="KW-1185">Reference proteome</keyword>
<dbReference type="PANTHER" id="PTHR11679">
    <property type="entry name" value="VESICLE PROTEIN SORTING-ASSOCIATED"/>
    <property type="match status" value="1"/>
</dbReference>
<feature type="compositionally biased region" description="Basic residues" evidence="2">
    <location>
        <begin position="175"/>
        <end position="185"/>
    </location>
</feature>
<dbReference type="OrthoDB" id="2228at2759"/>
<evidence type="ECO:0000256" key="1">
    <source>
        <dbReference type="ARBA" id="ARBA00009884"/>
    </source>
</evidence>
<name>A0A1R1XRB5_9FUNG</name>
<dbReference type="InterPro" id="IPR001619">
    <property type="entry name" value="Sec1-like"/>
</dbReference>
<gene>
    <name evidence="3" type="ORF">AYI69_g7564</name>
</gene>
<dbReference type="InterPro" id="IPR027482">
    <property type="entry name" value="Sec1-like_dom2"/>
</dbReference>
<comment type="caution">
    <text evidence="3">The sequence shown here is derived from an EMBL/GenBank/DDBJ whole genome shotgun (WGS) entry which is preliminary data.</text>
</comment>
<evidence type="ECO:0000313" key="3">
    <source>
        <dbReference type="EMBL" id="OMJ17089.1"/>
    </source>
</evidence>
<dbReference type="Gene3D" id="3.40.50.1910">
    <property type="match status" value="1"/>
</dbReference>
<reference evidence="4" key="1">
    <citation type="submission" date="2017-01" db="EMBL/GenBank/DDBJ databases">
        <authorList>
            <person name="Wang Y."/>
            <person name="White M."/>
            <person name="Kvist S."/>
            <person name="Moncalvo J.-M."/>
        </authorList>
    </citation>
    <scope>NUCLEOTIDE SEQUENCE [LARGE SCALE GENOMIC DNA]</scope>
    <source>
        <strain evidence="4">ID-206-W2</strain>
    </source>
</reference>
<dbReference type="EMBL" id="LSSM01003692">
    <property type="protein sequence ID" value="OMJ17089.1"/>
    <property type="molecule type" value="Genomic_DNA"/>
</dbReference>
<accession>A0A1R1XRB5</accession>
<dbReference type="InterPro" id="IPR036045">
    <property type="entry name" value="Sec1-like_sf"/>
</dbReference>
<evidence type="ECO:0000256" key="2">
    <source>
        <dbReference type="SAM" id="MobiDB-lite"/>
    </source>
</evidence>